<evidence type="ECO:0000313" key="3">
    <source>
        <dbReference type="EMBL" id="SVA28771.1"/>
    </source>
</evidence>
<keyword evidence="2" id="KW-0560">Oxidoreductase</keyword>
<reference evidence="3" key="1">
    <citation type="submission" date="2018-05" db="EMBL/GenBank/DDBJ databases">
        <authorList>
            <person name="Lanie J.A."/>
            <person name="Ng W.-L."/>
            <person name="Kazmierczak K.M."/>
            <person name="Andrzejewski T.M."/>
            <person name="Davidsen T.M."/>
            <person name="Wayne K.J."/>
            <person name="Tettelin H."/>
            <person name="Glass J.I."/>
            <person name="Rusch D."/>
            <person name="Podicherti R."/>
            <person name="Tsui H.-C.T."/>
            <person name="Winkler M.E."/>
        </authorList>
    </citation>
    <scope>NUCLEOTIDE SEQUENCE</scope>
</reference>
<organism evidence="3">
    <name type="scientific">marine metagenome</name>
    <dbReference type="NCBI Taxonomy" id="408172"/>
    <lineage>
        <taxon>unclassified sequences</taxon>
        <taxon>metagenomes</taxon>
        <taxon>ecological metagenomes</taxon>
    </lineage>
</organism>
<sequence>MRLEERVALVTGANSPIGAAIAQRLAAAGAKVVLGAHRETDRVKPLAADLGAPMLVADLADPSSAKRLVDETVEVAGQLDVLVNNAALQTVEPLASTTAEAWDEVLDTNLRAAHLMMRAALGPLSGNDGGAVVNVASVEAHQPAAGHGHYAVSKAGLIMLTRAAALEYGPTGVRVNSVSPGLIDDGTLAERWPDGVERWLAAAPLRRIGTPGDVADAVIFLASPMARWVTGADLVVDGGILAVPTW</sequence>
<dbReference type="PROSITE" id="PS00061">
    <property type="entry name" value="ADH_SHORT"/>
    <property type="match status" value="1"/>
</dbReference>
<dbReference type="PRINTS" id="PR00081">
    <property type="entry name" value="GDHRDH"/>
</dbReference>
<evidence type="ECO:0000256" key="1">
    <source>
        <dbReference type="ARBA" id="ARBA00006484"/>
    </source>
</evidence>
<dbReference type="FunFam" id="3.40.50.720:FF:000084">
    <property type="entry name" value="Short-chain dehydrogenase reductase"/>
    <property type="match status" value="1"/>
</dbReference>
<dbReference type="EMBL" id="UINC01006642">
    <property type="protein sequence ID" value="SVA28771.1"/>
    <property type="molecule type" value="Genomic_DNA"/>
</dbReference>
<dbReference type="PANTHER" id="PTHR43639:SF1">
    <property type="entry name" value="SHORT-CHAIN DEHYDROGENASE_REDUCTASE FAMILY PROTEIN"/>
    <property type="match status" value="1"/>
</dbReference>
<evidence type="ECO:0008006" key="4">
    <source>
        <dbReference type="Google" id="ProtNLM"/>
    </source>
</evidence>
<accession>A0A381ULZ5</accession>
<gene>
    <name evidence="3" type="ORF">METZ01_LOCUS81625</name>
</gene>
<comment type="similarity">
    <text evidence="1">Belongs to the short-chain dehydrogenases/reductases (SDR) family.</text>
</comment>
<dbReference type="GO" id="GO:0016491">
    <property type="term" value="F:oxidoreductase activity"/>
    <property type="evidence" value="ECO:0007669"/>
    <property type="project" value="UniProtKB-KW"/>
</dbReference>
<dbReference type="InterPro" id="IPR036291">
    <property type="entry name" value="NAD(P)-bd_dom_sf"/>
</dbReference>
<dbReference type="NCBIfam" id="NF005559">
    <property type="entry name" value="PRK07231.1"/>
    <property type="match status" value="1"/>
</dbReference>
<dbReference type="PRINTS" id="PR00080">
    <property type="entry name" value="SDRFAMILY"/>
</dbReference>
<protein>
    <recommendedName>
        <fullName evidence="4">Short-chain dehydrogenase</fullName>
    </recommendedName>
</protein>
<dbReference type="PANTHER" id="PTHR43639">
    <property type="entry name" value="OXIDOREDUCTASE, SHORT-CHAIN DEHYDROGENASE/REDUCTASE FAMILY (AFU_ORTHOLOGUE AFUA_5G02870)"/>
    <property type="match status" value="1"/>
</dbReference>
<proteinExistence type="inferred from homology"/>
<dbReference type="CDD" id="cd05233">
    <property type="entry name" value="SDR_c"/>
    <property type="match status" value="1"/>
</dbReference>
<dbReference type="SUPFAM" id="SSF51735">
    <property type="entry name" value="NAD(P)-binding Rossmann-fold domains"/>
    <property type="match status" value="1"/>
</dbReference>
<dbReference type="Gene3D" id="3.40.50.720">
    <property type="entry name" value="NAD(P)-binding Rossmann-like Domain"/>
    <property type="match status" value="1"/>
</dbReference>
<dbReference type="InterPro" id="IPR002347">
    <property type="entry name" value="SDR_fam"/>
</dbReference>
<dbReference type="AlphaFoldDB" id="A0A381ULZ5"/>
<name>A0A381ULZ5_9ZZZZ</name>
<dbReference type="Pfam" id="PF13561">
    <property type="entry name" value="adh_short_C2"/>
    <property type="match status" value="1"/>
</dbReference>
<dbReference type="InterPro" id="IPR020904">
    <property type="entry name" value="Sc_DH/Rdtase_CS"/>
</dbReference>
<evidence type="ECO:0000256" key="2">
    <source>
        <dbReference type="ARBA" id="ARBA00023002"/>
    </source>
</evidence>